<reference evidence="2" key="1">
    <citation type="journal article" date="2019" name="Int. J. Syst. Evol. Microbiol.">
        <title>The Global Catalogue of Microorganisms (GCM) 10K type strain sequencing project: providing services to taxonomists for standard genome sequencing and annotation.</title>
        <authorList>
            <consortium name="The Broad Institute Genomics Platform"/>
            <consortium name="The Broad Institute Genome Sequencing Center for Infectious Disease"/>
            <person name="Wu L."/>
            <person name="Ma J."/>
        </authorList>
    </citation>
    <scope>NUCLEOTIDE SEQUENCE [LARGE SCALE GENOMIC DNA]</scope>
    <source>
        <strain evidence="2">JCM 17224</strain>
    </source>
</reference>
<evidence type="ECO:0000313" key="2">
    <source>
        <dbReference type="Proteomes" id="UP001500567"/>
    </source>
</evidence>
<keyword evidence="2" id="KW-1185">Reference proteome</keyword>
<comment type="caution">
    <text evidence="1">The sequence shown here is derived from an EMBL/GenBank/DDBJ whole genome shotgun (WGS) entry which is preliminary data.</text>
</comment>
<gene>
    <name evidence="1" type="ORF">GCM10022408_38160</name>
</gene>
<organism evidence="1 2">
    <name type="scientific">Hymenobacter fastidiosus</name>
    <dbReference type="NCBI Taxonomy" id="486264"/>
    <lineage>
        <taxon>Bacteria</taxon>
        <taxon>Pseudomonadati</taxon>
        <taxon>Bacteroidota</taxon>
        <taxon>Cytophagia</taxon>
        <taxon>Cytophagales</taxon>
        <taxon>Hymenobacteraceae</taxon>
        <taxon>Hymenobacter</taxon>
    </lineage>
</organism>
<protein>
    <submittedName>
        <fullName evidence="1">Uncharacterized protein</fullName>
    </submittedName>
</protein>
<proteinExistence type="predicted"/>
<accession>A0ABP7T3X4</accession>
<dbReference type="Proteomes" id="UP001500567">
    <property type="component" value="Unassembled WGS sequence"/>
</dbReference>
<sequence length="113" mass="12999">MKQKTIAFQSERCPETNGHAQTLCRSFLKHGYRIYIVTNLPEQEFADHICDFALDNGIYHRNILFRKSDDCGNPVEQLKLTLFFSANEFEVRALNEGNPRPVACHLPYAQPAK</sequence>
<evidence type="ECO:0000313" key="1">
    <source>
        <dbReference type="EMBL" id="GAA4020462.1"/>
    </source>
</evidence>
<name>A0ABP7T3X4_9BACT</name>
<dbReference type="RefSeq" id="WP_345075242.1">
    <property type="nucleotide sequence ID" value="NZ_BAABDJ010000049.1"/>
</dbReference>
<dbReference type="EMBL" id="BAABDJ010000049">
    <property type="protein sequence ID" value="GAA4020462.1"/>
    <property type="molecule type" value="Genomic_DNA"/>
</dbReference>